<dbReference type="AlphaFoldDB" id="A0A8H8WY25"/>
<evidence type="ECO:0000313" key="3">
    <source>
        <dbReference type="Proteomes" id="UP000663508"/>
    </source>
</evidence>
<gene>
    <name evidence="2" type="ORF">mvi_49550</name>
</gene>
<protein>
    <recommendedName>
        <fullName evidence="1">Glyoxalase-related protein domain-containing protein</fullName>
    </recommendedName>
</protein>
<reference evidence="2" key="1">
    <citation type="submission" date="2020-11" db="EMBL/GenBank/DDBJ databases">
        <title>Complete genome sequence of a novel pathogenic Methylobacterium strain isolated from rice in Vietnam.</title>
        <authorList>
            <person name="Lai K."/>
            <person name="Okazaki S."/>
            <person name="Higashi K."/>
            <person name="Mori H."/>
            <person name="Toyoda A."/>
            <person name="Kurokawa K."/>
        </authorList>
    </citation>
    <scope>NUCLEOTIDE SEQUENCE</scope>
    <source>
        <strain evidence="2">VL1</strain>
    </source>
</reference>
<name>A0A8H8WY25_9HYPH</name>
<evidence type="ECO:0000313" key="2">
    <source>
        <dbReference type="EMBL" id="BCM86494.1"/>
    </source>
</evidence>
<sequence length="276" mass="30758">MTSLVTIADLKAQAKALREALSERGIAKNHTACLDEVARKRGFKDFRAAKAVLPSSPSSLAVGGPFSSRYIWWVEQENWIAVNDPYLRGKTRGTIGWRIGDLFHVDLVNKEAGSKTMVDLHQFAFDDSPRKPSVRVPFEVFTLGFRKYGGLYSESDMQWALSDGQVQLLLEIRGRTTMTWSEIEQFAHQAGATPDPLVWQRLIVRSDPSDLPTSLAYPHDEAPFEVTEHGREALFSLFKAGRISGQGTVVADDDLADDRLTTYMQSPITGSAHPYL</sequence>
<dbReference type="InterPro" id="IPR045517">
    <property type="entry name" value="Glyoxalase_8"/>
</dbReference>
<dbReference type="EMBL" id="AP024145">
    <property type="protein sequence ID" value="BCM86494.1"/>
    <property type="molecule type" value="Genomic_DNA"/>
</dbReference>
<organism evidence="2 3">
    <name type="scientific">Methylobacterium indicum</name>
    <dbReference type="NCBI Taxonomy" id="1775910"/>
    <lineage>
        <taxon>Bacteria</taxon>
        <taxon>Pseudomonadati</taxon>
        <taxon>Pseudomonadota</taxon>
        <taxon>Alphaproteobacteria</taxon>
        <taxon>Hyphomicrobiales</taxon>
        <taxon>Methylobacteriaceae</taxon>
        <taxon>Methylobacterium</taxon>
    </lineage>
</organism>
<evidence type="ECO:0000259" key="1">
    <source>
        <dbReference type="Pfam" id="PF20066"/>
    </source>
</evidence>
<proteinExistence type="predicted"/>
<dbReference type="RefSeq" id="WP_207179508.1">
    <property type="nucleotide sequence ID" value="NZ_AP024145.1"/>
</dbReference>
<dbReference type="KEGG" id="mind:mvi_49550"/>
<dbReference type="Proteomes" id="UP000663508">
    <property type="component" value="Chromosome"/>
</dbReference>
<accession>A0A8H8WY25</accession>
<feature type="domain" description="Glyoxalase-related protein" evidence="1">
    <location>
        <begin position="3"/>
        <end position="71"/>
    </location>
</feature>
<dbReference type="Pfam" id="PF20066">
    <property type="entry name" value="Glyoxalase_8"/>
    <property type="match status" value="1"/>
</dbReference>